<dbReference type="EMBL" id="CADEPI010000207">
    <property type="protein sequence ID" value="CAB3380384.1"/>
    <property type="molecule type" value="Genomic_DNA"/>
</dbReference>
<feature type="chain" id="PRO_5036434425" evidence="2">
    <location>
        <begin position="24"/>
        <end position="140"/>
    </location>
</feature>
<keyword evidence="1" id="KW-1133">Transmembrane helix</keyword>
<feature type="signal peptide" evidence="2">
    <location>
        <begin position="1"/>
        <end position="23"/>
    </location>
</feature>
<keyword evidence="1" id="KW-0472">Membrane</keyword>
<reference evidence="4 5" key="1">
    <citation type="submission" date="2020-04" db="EMBL/GenBank/DDBJ databases">
        <authorList>
            <person name="Alioto T."/>
            <person name="Alioto T."/>
            <person name="Gomez Garrido J."/>
        </authorList>
    </citation>
    <scope>NUCLEOTIDE SEQUENCE [LARGE SCALE GENOMIC DNA]</scope>
</reference>
<protein>
    <submittedName>
        <fullName evidence="4">Uncharacterized protein</fullName>
    </submittedName>
</protein>
<keyword evidence="1" id="KW-0812">Transmembrane</keyword>
<sequence length="140" mass="15807">MGRHRQIGLCALLITTICCGTRGSPGDLQRQFAKQQQQSAETNRKDEVEEQDECLLCGGTVVFVVLGLLLFFICYSGLLCMCVPCEWANRAAVLRRIRDLLDHNRPGELRDEHGALLGRYEPTAHEIAAFKQLEEDFQEL</sequence>
<gene>
    <name evidence="4" type="ORF">CLODIP_2_CD03490</name>
    <name evidence="3" type="ORF">CLODIP_2_CD04526</name>
</gene>
<evidence type="ECO:0000313" key="4">
    <source>
        <dbReference type="EMBL" id="CAB3383808.1"/>
    </source>
</evidence>
<dbReference type="EMBL" id="CADEPI010000324">
    <property type="protein sequence ID" value="CAB3383808.1"/>
    <property type="molecule type" value="Genomic_DNA"/>
</dbReference>
<comment type="caution">
    <text evidence="4">The sequence shown here is derived from an EMBL/GenBank/DDBJ whole genome shotgun (WGS) entry which is preliminary data.</text>
</comment>
<evidence type="ECO:0000256" key="1">
    <source>
        <dbReference type="SAM" id="Phobius"/>
    </source>
</evidence>
<accession>A0A8S1DU30</accession>
<keyword evidence="5" id="KW-1185">Reference proteome</keyword>
<feature type="transmembrane region" description="Helical" evidence="1">
    <location>
        <begin position="61"/>
        <end position="88"/>
    </location>
</feature>
<keyword evidence="2" id="KW-0732">Signal</keyword>
<name>A0A8S1DU30_9INSE</name>
<proteinExistence type="predicted"/>
<dbReference type="AlphaFoldDB" id="A0A8S1DU30"/>
<evidence type="ECO:0000313" key="3">
    <source>
        <dbReference type="EMBL" id="CAB3380384.1"/>
    </source>
</evidence>
<evidence type="ECO:0000256" key="2">
    <source>
        <dbReference type="SAM" id="SignalP"/>
    </source>
</evidence>
<evidence type="ECO:0000313" key="5">
    <source>
        <dbReference type="Proteomes" id="UP000494165"/>
    </source>
</evidence>
<organism evidence="4 5">
    <name type="scientific">Cloeon dipterum</name>
    <dbReference type="NCBI Taxonomy" id="197152"/>
    <lineage>
        <taxon>Eukaryota</taxon>
        <taxon>Metazoa</taxon>
        <taxon>Ecdysozoa</taxon>
        <taxon>Arthropoda</taxon>
        <taxon>Hexapoda</taxon>
        <taxon>Insecta</taxon>
        <taxon>Pterygota</taxon>
        <taxon>Palaeoptera</taxon>
        <taxon>Ephemeroptera</taxon>
        <taxon>Pisciforma</taxon>
        <taxon>Baetidae</taxon>
        <taxon>Cloeon</taxon>
    </lineage>
</organism>
<dbReference type="Proteomes" id="UP000494165">
    <property type="component" value="Unassembled WGS sequence"/>
</dbReference>